<dbReference type="Gene3D" id="3.30.60.90">
    <property type="match status" value="1"/>
</dbReference>
<feature type="region of interest" description="Disordered" evidence="7">
    <location>
        <begin position="167"/>
        <end position="187"/>
    </location>
</feature>
<dbReference type="PANTHER" id="PTHR20930:SF0">
    <property type="entry name" value="PROTEIN ILRUN"/>
    <property type="match status" value="1"/>
</dbReference>
<evidence type="ECO:0008006" key="13">
    <source>
        <dbReference type="Google" id="ProtNLM"/>
    </source>
</evidence>
<dbReference type="PROSITE" id="PS50030">
    <property type="entry name" value="UBA"/>
    <property type="match status" value="1"/>
</dbReference>
<dbReference type="CDD" id="cd14947">
    <property type="entry name" value="NBR1_like"/>
    <property type="match status" value="1"/>
</dbReference>
<evidence type="ECO:0000256" key="5">
    <source>
        <dbReference type="ARBA" id="ARBA00023329"/>
    </source>
</evidence>
<dbReference type="SUPFAM" id="SSF54277">
    <property type="entry name" value="CAD &amp; PB1 domains"/>
    <property type="match status" value="1"/>
</dbReference>
<keyword evidence="4" id="KW-0862">Zinc</keyword>
<protein>
    <recommendedName>
        <fullName evidence="13">ZZ-type domain-containing protein</fullName>
    </recommendedName>
</protein>
<dbReference type="Pfam" id="PF00569">
    <property type="entry name" value="ZZ"/>
    <property type="match status" value="1"/>
</dbReference>
<dbReference type="AlphaFoldDB" id="A0A5J5ARM7"/>
<dbReference type="InterPro" id="IPR009060">
    <property type="entry name" value="UBA-like_sf"/>
</dbReference>
<dbReference type="Proteomes" id="UP000325577">
    <property type="component" value="Linkage Group LG19"/>
</dbReference>
<dbReference type="InterPro" id="IPR000270">
    <property type="entry name" value="PB1_dom"/>
</dbReference>
<dbReference type="InterPro" id="IPR032350">
    <property type="entry name" value="Nbr1_FW"/>
</dbReference>
<dbReference type="SMART" id="SM00291">
    <property type="entry name" value="ZnF_ZZ"/>
    <property type="match status" value="1"/>
</dbReference>
<dbReference type="GO" id="GO:0008270">
    <property type="term" value="F:zinc ion binding"/>
    <property type="evidence" value="ECO:0007669"/>
    <property type="project" value="UniProtKB-KW"/>
</dbReference>
<feature type="domain" description="ZZ-type" evidence="9">
    <location>
        <begin position="402"/>
        <end position="452"/>
    </location>
</feature>
<accession>A0A5J5ARM7</accession>
<sequence>MDSPLVIKVKYGDTLRRFTAHVDENGLLDLNMTGLKIKIHSLFRFSADADITLTYVDEDKDEVTLVDDDDLCDATRQKLNPLRINVLLNSMRNRKLESKVNKTWSPKRPARVEHIVSHTVSNDNEISKTPEEPTLDVISILSQELTTKAKSLLLTKLMEYLSKLELSKSGPVSDSQDGSSLSSEELTSDCSMCPKVNKELPTINAKLVDPTPANLLKVLQTDCMAKPMESSTPPSAASVDLNVDHPRDSTASAFSNLNISDPSFGSDALSRNNEEKSLKENVVITGKSIALASSTPIPDVLAHVNLHPFQTSRIPLSDNWRSFALNSDNINKHPGGTEQFFASQANFNSAKKFPDLGSMPVCKSLDKGFNGVDSYDALPSPYNICFSDKSYSNSDGSSRIFHKGIRCDGCGVYPIMGSRFKSKVKEDFNLCSICFLDLGNEAEYTRLDRPIPHQAPWLSSNFCDHPSSFLYVSQSCGRKKFDSHLVYDLNVMDGTMIAPNVLFRKKWRMCNNGAAAWPHGTQLIWIGGDQLADRVSVELEIPVDGFPVDMELDIAVDFRAPIQRGHYISYWRMSLPSGKTFGQLIWVHIQVSASLQGSAFSFHGINLNVTPNTSMVEGMEINDRDAETVDDDLPEASQSKVTAEVVKPKPVVDKGQIEEQKLDFPVNDEPTIGNVVSFPSVSSVSVPMSTPNVDSSVVQSESFITNISPEVGMDSNEFEQSLLRELEQMGFKQIDLNKEILRMNAYDLEQSVADLCDIVEWDQILEELEEMGFCDREMNRKLVMKNGGNIKKVVMDLISGGKA</sequence>
<dbReference type="PANTHER" id="PTHR20930">
    <property type="entry name" value="OVARIAN CARCINOMA ANTIGEN CA125-RELATED"/>
    <property type="match status" value="1"/>
</dbReference>
<dbReference type="CDD" id="cd14319">
    <property type="entry name" value="UBA_NBR1"/>
    <property type="match status" value="1"/>
</dbReference>
<keyword evidence="2" id="KW-0479">Metal-binding</keyword>
<feature type="domain" description="PB1" evidence="10">
    <location>
        <begin position="4"/>
        <end position="89"/>
    </location>
</feature>
<dbReference type="InterPro" id="IPR056893">
    <property type="entry name" value="UBA_Nbr1_C"/>
</dbReference>
<dbReference type="InterPro" id="IPR013783">
    <property type="entry name" value="Ig-like_fold"/>
</dbReference>
<evidence type="ECO:0000259" key="9">
    <source>
        <dbReference type="PROSITE" id="PS50135"/>
    </source>
</evidence>
<dbReference type="SUPFAM" id="SSF57850">
    <property type="entry name" value="RING/U-box"/>
    <property type="match status" value="1"/>
</dbReference>
<feature type="domain" description="UBA" evidence="8">
    <location>
        <begin position="760"/>
        <end position="800"/>
    </location>
</feature>
<dbReference type="InterPro" id="IPR053793">
    <property type="entry name" value="PB1-like"/>
</dbReference>
<dbReference type="InterPro" id="IPR043145">
    <property type="entry name" value="Znf_ZZ_sf"/>
</dbReference>
<comment type="subcellular location">
    <subcellularLocation>
        <location evidence="1">Cytoplasmic vesicle</location>
        <location evidence="1">Autophagosome</location>
    </subcellularLocation>
</comment>
<dbReference type="EMBL" id="CM018042">
    <property type="protein sequence ID" value="KAA8533210.1"/>
    <property type="molecule type" value="Genomic_DNA"/>
</dbReference>
<gene>
    <name evidence="11" type="ORF">F0562_033257</name>
</gene>
<keyword evidence="12" id="KW-1185">Reference proteome</keyword>
<dbReference type="GO" id="GO:0005776">
    <property type="term" value="C:autophagosome"/>
    <property type="evidence" value="ECO:0007669"/>
    <property type="project" value="UniProtKB-SubCell"/>
</dbReference>
<keyword evidence="3 6" id="KW-0863">Zinc-finger</keyword>
<evidence type="ECO:0000313" key="11">
    <source>
        <dbReference type="EMBL" id="KAA8533210.1"/>
    </source>
</evidence>
<dbReference type="Pfam" id="PF16158">
    <property type="entry name" value="N_BRCA1_IG"/>
    <property type="match status" value="1"/>
</dbReference>
<dbReference type="SUPFAM" id="SSF46934">
    <property type="entry name" value="UBA-like"/>
    <property type="match status" value="1"/>
</dbReference>
<dbReference type="Pfam" id="PF24932">
    <property type="entry name" value="UBA_NBR1_C"/>
    <property type="match status" value="2"/>
</dbReference>
<evidence type="ECO:0000259" key="10">
    <source>
        <dbReference type="PROSITE" id="PS51745"/>
    </source>
</evidence>
<reference evidence="11 12" key="1">
    <citation type="submission" date="2019-09" db="EMBL/GenBank/DDBJ databases">
        <title>A chromosome-level genome assembly of the Chinese tupelo Nyssa sinensis.</title>
        <authorList>
            <person name="Yang X."/>
            <person name="Kang M."/>
            <person name="Yang Y."/>
            <person name="Xiong H."/>
            <person name="Wang M."/>
            <person name="Zhang Z."/>
            <person name="Wang Z."/>
            <person name="Wu H."/>
            <person name="Ma T."/>
            <person name="Liu J."/>
            <person name="Xi Z."/>
        </authorList>
    </citation>
    <scope>NUCLEOTIDE SEQUENCE [LARGE SCALE GENOMIC DNA]</scope>
    <source>
        <strain evidence="11">J267</strain>
        <tissue evidence="11">Leaf</tissue>
    </source>
</reference>
<evidence type="ECO:0000256" key="6">
    <source>
        <dbReference type="PROSITE-ProRule" id="PRU00228"/>
    </source>
</evidence>
<feature type="compositionally biased region" description="Low complexity" evidence="7">
    <location>
        <begin position="173"/>
        <end position="185"/>
    </location>
</feature>
<evidence type="ECO:0000313" key="12">
    <source>
        <dbReference type="Proteomes" id="UP000325577"/>
    </source>
</evidence>
<evidence type="ECO:0000256" key="1">
    <source>
        <dbReference type="ARBA" id="ARBA00004419"/>
    </source>
</evidence>
<organism evidence="11 12">
    <name type="scientific">Nyssa sinensis</name>
    <dbReference type="NCBI Taxonomy" id="561372"/>
    <lineage>
        <taxon>Eukaryota</taxon>
        <taxon>Viridiplantae</taxon>
        <taxon>Streptophyta</taxon>
        <taxon>Embryophyta</taxon>
        <taxon>Tracheophyta</taxon>
        <taxon>Spermatophyta</taxon>
        <taxon>Magnoliopsida</taxon>
        <taxon>eudicotyledons</taxon>
        <taxon>Gunneridae</taxon>
        <taxon>Pentapetalae</taxon>
        <taxon>asterids</taxon>
        <taxon>Cornales</taxon>
        <taxon>Nyssaceae</taxon>
        <taxon>Nyssa</taxon>
    </lineage>
</organism>
<evidence type="ECO:0000256" key="7">
    <source>
        <dbReference type="SAM" id="MobiDB-lite"/>
    </source>
</evidence>
<dbReference type="PROSITE" id="PS51745">
    <property type="entry name" value="PB1"/>
    <property type="match status" value="1"/>
</dbReference>
<dbReference type="Gene3D" id="2.60.40.10">
    <property type="entry name" value="Immunoglobulins"/>
    <property type="match status" value="1"/>
</dbReference>
<proteinExistence type="predicted"/>
<dbReference type="SMART" id="SM00666">
    <property type="entry name" value="PB1"/>
    <property type="match status" value="1"/>
</dbReference>
<evidence type="ECO:0000256" key="3">
    <source>
        <dbReference type="ARBA" id="ARBA00022771"/>
    </source>
</evidence>
<dbReference type="Pfam" id="PF00564">
    <property type="entry name" value="PB1"/>
    <property type="match status" value="1"/>
</dbReference>
<keyword evidence="5" id="KW-0968">Cytoplasmic vesicle</keyword>
<dbReference type="PROSITE" id="PS50135">
    <property type="entry name" value="ZF_ZZ_2"/>
    <property type="match status" value="1"/>
</dbReference>
<evidence type="ECO:0000256" key="4">
    <source>
        <dbReference type="ARBA" id="ARBA00022833"/>
    </source>
</evidence>
<name>A0A5J5ARM7_9ASTE</name>
<dbReference type="Gene3D" id="3.10.20.90">
    <property type="entry name" value="Phosphatidylinositol 3-kinase Catalytic Subunit, Chain A, domain 1"/>
    <property type="match status" value="1"/>
</dbReference>
<dbReference type="InterPro" id="IPR015940">
    <property type="entry name" value="UBA"/>
</dbReference>
<dbReference type="OrthoDB" id="661148at2759"/>
<dbReference type="Gene3D" id="1.10.8.10">
    <property type="entry name" value="DNA helicase RuvA subunit, C-terminal domain"/>
    <property type="match status" value="2"/>
</dbReference>
<evidence type="ECO:0000259" key="8">
    <source>
        <dbReference type="PROSITE" id="PS50030"/>
    </source>
</evidence>
<evidence type="ECO:0000256" key="2">
    <source>
        <dbReference type="ARBA" id="ARBA00022723"/>
    </source>
</evidence>
<dbReference type="GO" id="GO:0031410">
    <property type="term" value="C:cytoplasmic vesicle"/>
    <property type="evidence" value="ECO:0007669"/>
    <property type="project" value="UniProtKB-KW"/>
</dbReference>
<dbReference type="InterPro" id="IPR000433">
    <property type="entry name" value="Znf_ZZ"/>
</dbReference>